<proteinExistence type="predicted"/>
<evidence type="ECO:0000313" key="3">
    <source>
        <dbReference type="Proteomes" id="UP001595715"/>
    </source>
</evidence>
<accession>A0ABV8JZV8</accession>
<reference evidence="3" key="1">
    <citation type="journal article" date="2019" name="Int. J. Syst. Evol. Microbiol.">
        <title>The Global Catalogue of Microorganisms (GCM) 10K type strain sequencing project: providing services to taxonomists for standard genome sequencing and annotation.</title>
        <authorList>
            <consortium name="The Broad Institute Genomics Platform"/>
            <consortium name="The Broad Institute Genome Sequencing Center for Infectious Disease"/>
            <person name="Wu L."/>
            <person name="Ma J."/>
        </authorList>
    </citation>
    <scope>NUCLEOTIDE SEQUENCE [LARGE SCALE GENOMIC DNA]</scope>
    <source>
        <strain evidence="3">IBRC-M 10987</strain>
    </source>
</reference>
<evidence type="ECO:0000256" key="1">
    <source>
        <dbReference type="SAM" id="MobiDB-lite"/>
    </source>
</evidence>
<dbReference type="EMBL" id="JBHSAM010000020">
    <property type="protein sequence ID" value="MFC4099870.1"/>
    <property type="molecule type" value="Genomic_DNA"/>
</dbReference>
<organism evidence="2 3">
    <name type="scientific">Paenibacillus xanthanilyticus</name>
    <dbReference type="NCBI Taxonomy" id="1783531"/>
    <lineage>
        <taxon>Bacteria</taxon>
        <taxon>Bacillati</taxon>
        <taxon>Bacillota</taxon>
        <taxon>Bacilli</taxon>
        <taxon>Bacillales</taxon>
        <taxon>Paenibacillaceae</taxon>
        <taxon>Paenibacillus</taxon>
    </lineage>
</organism>
<dbReference type="RefSeq" id="WP_377718541.1">
    <property type="nucleotide sequence ID" value="NZ_JBHSAM010000020.1"/>
</dbReference>
<feature type="compositionally biased region" description="Basic and acidic residues" evidence="1">
    <location>
        <begin position="48"/>
        <end position="57"/>
    </location>
</feature>
<comment type="caution">
    <text evidence="2">The sequence shown here is derived from an EMBL/GenBank/DDBJ whole genome shotgun (WGS) entry which is preliminary data.</text>
</comment>
<dbReference type="Proteomes" id="UP001595715">
    <property type="component" value="Unassembled WGS sequence"/>
</dbReference>
<keyword evidence="3" id="KW-1185">Reference proteome</keyword>
<evidence type="ECO:0000313" key="2">
    <source>
        <dbReference type="EMBL" id="MFC4099870.1"/>
    </source>
</evidence>
<sequence>MVDKATLFGDNPEMDELHTHAAGATDLHRTRVTEQPVAVQPPLAPGIVDERELDREG</sequence>
<name>A0ABV8JZV8_9BACL</name>
<gene>
    <name evidence="2" type="ORF">ACFOZ8_09380</name>
</gene>
<feature type="region of interest" description="Disordered" evidence="1">
    <location>
        <begin position="34"/>
        <end position="57"/>
    </location>
</feature>
<protein>
    <submittedName>
        <fullName evidence="2">Uncharacterized protein</fullName>
    </submittedName>
</protein>